<evidence type="ECO:0000313" key="2">
    <source>
        <dbReference type="EMBL" id="OAG25931.1"/>
    </source>
</evidence>
<keyword evidence="1" id="KW-0472">Membrane</keyword>
<dbReference type="Proteomes" id="UP000291422">
    <property type="component" value="Unassembled WGS sequence"/>
</dbReference>
<keyword evidence="4" id="KW-1185">Reference proteome</keyword>
<reference evidence="5" key="2">
    <citation type="journal article" date="2019" name="bioRxiv">
        <title>Genomics, evolutionary history and diagnostics of the Alternaria alternata species group including apple and Asian pear pathotypes.</title>
        <authorList>
            <person name="Armitage A.D."/>
            <person name="Cockerton H.M."/>
            <person name="Sreenivasaprasad S."/>
            <person name="Woodhall J.W."/>
            <person name="Lane C.R."/>
            <person name="Harrison R.J."/>
            <person name="Clarkson J.P."/>
        </authorList>
    </citation>
    <scope>NUCLEOTIDE SEQUENCE [LARGE SCALE GENOMIC DNA]</scope>
    <source>
        <strain evidence="5">FERA 1177</strain>
    </source>
</reference>
<accession>A0A177E393</accession>
<sequence length="749" mass="82431">MNANRVSRWSPFRRHGLGGQTVEVEERDDATANVNTIPMTGMKTNLKSKERETIVERVESWPEEARPLKAQTWLTWLYAFGDLLLVLLPLYFILLGVAVVTLNGKPTRGSTFGTKVETAMDLGPTMFPIVFAAITGRSMKMIARFLAERGSRISTLELLMASQSVWGTFESQLLMQRLTVVGVNLLFLWALSPLGGQASLRLMTRDMKDSYTSGKLRYMTTGPAATMWGLSSTYIDSGKFADAGALYTAALMAPLSTKLGTQDPWGNIKIPTLDSMNSSALGPDGWYSVPTDASLPEDYSSLVGLPIVGLPSRESSNFSLQYTYLSLDCQPWKQAPYPGLRGRDDYFTTNSTRLEELVPGQVWDDKETYNPFGNASAQDRNSFFMDTTRSYPGGVKEGNDGDLYMGRLNGFFGNYNSSLMPEKELTTNRDLLFVSQYATEHDGNGIGLNIATCSLSQVHVEALAQCKGSTCATTKLRNSLEDNRSTALTGLEHGTIMFGFAKQFPRAVKFTAGSSPTERFLANTSVFPFVQQVGNLPSDVMFTNLSLVSPEVFSKRLSLALNTFYQLSIQPTGYFGSLSKNLSLYGPDTSTFDDINAYLPKNLTATDHAFSEWWTTFDEAVQDIKSPFIGATTTADITATEQIFVCNFAWLALLLAASTITLVTGSVALFLKRKTLGPELFGFVTSMTYENPWVKVPDGGTMLDAMERARLLKDVEVCVADVRGNDDIGHIAFAAGVPLRKLERGRLYC</sequence>
<proteinExistence type="predicted"/>
<reference evidence="3" key="3">
    <citation type="journal article" date="2019" name="J. ISSAAS">
        <title>Genomics, evolutionary history and diagnostics of the Alternaria alternata species group including apple and Asian pear pathotypes.</title>
        <authorList>
            <person name="Armitage A.D."/>
            <person name="Cockerton H.M."/>
            <person name="Sreenivasaprasad S."/>
            <person name="Woodhall J."/>
            <person name="Lane C."/>
            <person name="Harrison R.J."/>
            <person name="Clarkson J.P."/>
        </authorList>
    </citation>
    <scope>NUCLEOTIDE SEQUENCE</scope>
    <source>
        <strain evidence="3">FERA 1177</strain>
    </source>
</reference>
<evidence type="ECO:0000256" key="1">
    <source>
        <dbReference type="SAM" id="Phobius"/>
    </source>
</evidence>
<evidence type="ECO:0000313" key="3">
    <source>
        <dbReference type="EMBL" id="RYN81740.1"/>
    </source>
</evidence>
<name>A0A177E393_ALTAL</name>
<dbReference type="EMBL" id="KV441469">
    <property type="protein sequence ID" value="OAG25931.1"/>
    <property type="molecule type" value="Genomic_DNA"/>
</dbReference>
<dbReference type="KEGG" id="aalt:CC77DRAFT_1027071"/>
<feature type="transmembrane region" description="Helical" evidence="1">
    <location>
        <begin position="178"/>
        <end position="196"/>
    </location>
</feature>
<evidence type="ECO:0000313" key="5">
    <source>
        <dbReference type="Proteomes" id="UP000291422"/>
    </source>
</evidence>
<gene>
    <name evidence="3" type="ORF">AA0117_g2064</name>
    <name evidence="2" type="ORF">CC77DRAFT_1027071</name>
</gene>
<dbReference type="GeneID" id="29111944"/>
<keyword evidence="1" id="KW-0812">Transmembrane</keyword>
<feature type="transmembrane region" description="Helical" evidence="1">
    <location>
        <begin position="648"/>
        <end position="671"/>
    </location>
</feature>
<reference evidence="2 4" key="1">
    <citation type="submission" date="2016-05" db="EMBL/GenBank/DDBJ databases">
        <title>Comparative analysis of secretome profiles of manganese(II)-oxidizing ascomycete fungi.</title>
        <authorList>
            <consortium name="DOE Joint Genome Institute"/>
            <person name="Zeiner C.A."/>
            <person name="Purvine S.O."/>
            <person name="Zink E.M."/>
            <person name="Wu S."/>
            <person name="Pasa-Tolic L."/>
            <person name="Chaput D.L."/>
            <person name="Haridas S."/>
            <person name="Grigoriev I.V."/>
            <person name="Santelli C.M."/>
            <person name="Hansel C.M."/>
        </authorList>
    </citation>
    <scope>NUCLEOTIDE SEQUENCE [LARGE SCALE GENOMIC DNA]</scope>
    <source>
        <strain evidence="2 4">SRC1lrK2f</strain>
    </source>
</reference>
<dbReference type="OMA" id="SGRSMKM"/>
<dbReference type="Proteomes" id="UP000077248">
    <property type="component" value="Unassembled WGS sequence"/>
</dbReference>
<feature type="transmembrane region" description="Helical" evidence="1">
    <location>
        <begin position="122"/>
        <end position="139"/>
    </location>
</feature>
<evidence type="ECO:0000313" key="4">
    <source>
        <dbReference type="Proteomes" id="UP000077248"/>
    </source>
</evidence>
<feature type="transmembrane region" description="Helical" evidence="1">
    <location>
        <begin position="76"/>
        <end position="102"/>
    </location>
</feature>
<protein>
    <submittedName>
        <fullName evidence="2">Uncharacterized protein</fullName>
    </submittedName>
</protein>
<organism evidence="2 4">
    <name type="scientific">Alternaria alternata</name>
    <name type="common">Alternaria rot fungus</name>
    <name type="synonym">Torula alternata</name>
    <dbReference type="NCBI Taxonomy" id="5599"/>
    <lineage>
        <taxon>Eukaryota</taxon>
        <taxon>Fungi</taxon>
        <taxon>Dikarya</taxon>
        <taxon>Ascomycota</taxon>
        <taxon>Pezizomycotina</taxon>
        <taxon>Dothideomycetes</taxon>
        <taxon>Pleosporomycetidae</taxon>
        <taxon>Pleosporales</taxon>
        <taxon>Pleosporineae</taxon>
        <taxon>Pleosporaceae</taxon>
        <taxon>Alternaria</taxon>
        <taxon>Alternaria sect. Alternaria</taxon>
        <taxon>Alternaria alternata complex</taxon>
    </lineage>
</organism>
<dbReference type="AlphaFoldDB" id="A0A177E393"/>
<keyword evidence="1" id="KW-1133">Transmembrane helix</keyword>
<dbReference type="RefSeq" id="XP_018391352.1">
    <property type="nucleotide sequence ID" value="XM_018526350.1"/>
</dbReference>
<dbReference type="VEuPathDB" id="FungiDB:CC77DRAFT_1027071"/>
<dbReference type="EMBL" id="PDXD01000002">
    <property type="protein sequence ID" value="RYN81740.1"/>
    <property type="molecule type" value="Genomic_DNA"/>
</dbReference>